<feature type="region of interest" description="Disordered" evidence="1">
    <location>
        <begin position="188"/>
        <end position="213"/>
    </location>
</feature>
<dbReference type="EMBL" id="NMUH01004450">
    <property type="protein sequence ID" value="MQM09699.1"/>
    <property type="molecule type" value="Genomic_DNA"/>
</dbReference>
<dbReference type="Proteomes" id="UP000652761">
    <property type="component" value="Unassembled WGS sequence"/>
</dbReference>
<accession>A0A843WIS5</accession>
<sequence>MPPPPTGAAPSPPPHTGARLQQPRPSAKVAARRGLRLLTGVRVRKVSGPPLTLVLGQLPLLAKYGPDVFDILPKQYGPICRWLSAGSFYHVVVLFTYQSTQCSLEQSSNSEGSVLLLVPGRQFWSQFLLLVRPLLMLLLAKLPLLPVGDSPSLRRSTYLASLFCSSCKHIGHPSLKCKKVAVPANQRYDGPGLPPPAASHGKSSNGSGLGQTKKQMWRPVTICVMGSKPTSHQKDQISIGGTASITAQPLLDEMPTQQPPLDAGTDFPPVALWQSAPVAPPFPKKDVPVFAPSTQTDPLLAAPYDRAIGHVAAPLLQELQSICEQGTLLDCLELKSRNFRGFIWSISSTLGEDGDNKNHLSLATSELWCLLVGLPLSLRGWWSMLLFMLQLYSKALQAPGMCMVLISYFLWKQRRNQEAEIIHI</sequence>
<feature type="compositionally biased region" description="Polar residues" evidence="1">
    <location>
        <begin position="201"/>
        <end position="213"/>
    </location>
</feature>
<keyword evidence="2" id="KW-1133">Transmembrane helix</keyword>
<gene>
    <name evidence="3" type="ORF">Taro_042573</name>
</gene>
<evidence type="ECO:0000313" key="3">
    <source>
        <dbReference type="EMBL" id="MQM09699.1"/>
    </source>
</evidence>
<keyword evidence="2" id="KW-0812">Transmembrane</keyword>
<evidence type="ECO:0000256" key="1">
    <source>
        <dbReference type="SAM" id="MobiDB-lite"/>
    </source>
</evidence>
<feature type="transmembrane region" description="Helical" evidence="2">
    <location>
        <begin position="395"/>
        <end position="411"/>
    </location>
</feature>
<keyword evidence="2" id="KW-0472">Membrane</keyword>
<dbReference type="AlphaFoldDB" id="A0A843WIS5"/>
<evidence type="ECO:0000313" key="4">
    <source>
        <dbReference type="Proteomes" id="UP000652761"/>
    </source>
</evidence>
<protein>
    <submittedName>
        <fullName evidence="3">Uncharacterized protein</fullName>
    </submittedName>
</protein>
<proteinExistence type="predicted"/>
<comment type="caution">
    <text evidence="3">The sequence shown here is derived from an EMBL/GenBank/DDBJ whole genome shotgun (WGS) entry which is preliminary data.</text>
</comment>
<reference evidence="3" key="1">
    <citation type="submission" date="2017-07" db="EMBL/GenBank/DDBJ databases">
        <title>Taro Niue Genome Assembly and Annotation.</title>
        <authorList>
            <person name="Atibalentja N."/>
            <person name="Keating K."/>
            <person name="Fields C.J."/>
        </authorList>
    </citation>
    <scope>NUCLEOTIDE SEQUENCE</scope>
    <source>
        <strain evidence="3">Niue_2</strain>
        <tissue evidence="3">Leaf</tissue>
    </source>
</reference>
<keyword evidence="4" id="KW-1185">Reference proteome</keyword>
<name>A0A843WIS5_COLES</name>
<organism evidence="3 4">
    <name type="scientific">Colocasia esculenta</name>
    <name type="common">Wild taro</name>
    <name type="synonym">Arum esculentum</name>
    <dbReference type="NCBI Taxonomy" id="4460"/>
    <lineage>
        <taxon>Eukaryota</taxon>
        <taxon>Viridiplantae</taxon>
        <taxon>Streptophyta</taxon>
        <taxon>Embryophyta</taxon>
        <taxon>Tracheophyta</taxon>
        <taxon>Spermatophyta</taxon>
        <taxon>Magnoliopsida</taxon>
        <taxon>Liliopsida</taxon>
        <taxon>Araceae</taxon>
        <taxon>Aroideae</taxon>
        <taxon>Colocasieae</taxon>
        <taxon>Colocasia</taxon>
    </lineage>
</organism>
<feature type="compositionally biased region" description="Pro residues" evidence="1">
    <location>
        <begin position="1"/>
        <end position="15"/>
    </location>
</feature>
<evidence type="ECO:0000256" key="2">
    <source>
        <dbReference type="SAM" id="Phobius"/>
    </source>
</evidence>
<feature type="region of interest" description="Disordered" evidence="1">
    <location>
        <begin position="1"/>
        <end position="26"/>
    </location>
</feature>